<protein>
    <submittedName>
        <fullName evidence="2">Uncharacterized protein</fullName>
    </submittedName>
</protein>
<dbReference type="AlphaFoldDB" id="A0A7G6U7T9"/>
<proteinExistence type="predicted"/>
<accession>A0A7G6U7T9</accession>
<keyword evidence="1" id="KW-1133">Transmembrane helix</keyword>
<dbReference type="KEGG" id="trb:HB776_30530"/>
<sequence length="77" mass="8192">MSEPSPLLEFIMQALASKPEERGILFSVILTFTVGIAIAAVWPFGGTPADVLTGYGIVVVAIGSGVLLVKWFFHSIN</sequence>
<gene>
    <name evidence="2" type="ORF">HB776_30530</name>
</gene>
<dbReference type="RefSeq" id="WP_184513924.1">
    <property type="nucleotide sequence ID" value="NZ_CP050292.1"/>
</dbReference>
<organism evidence="2 3">
    <name type="scientific">Tardiphaga robiniae</name>
    <dbReference type="NCBI Taxonomy" id="943830"/>
    <lineage>
        <taxon>Bacteria</taxon>
        <taxon>Pseudomonadati</taxon>
        <taxon>Pseudomonadota</taxon>
        <taxon>Alphaproteobacteria</taxon>
        <taxon>Hyphomicrobiales</taxon>
        <taxon>Nitrobacteraceae</taxon>
        <taxon>Tardiphaga</taxon>
    </lineage>
</organism>
<feature type="transmembrane region" description="Helical" evidence="1">
    <location>
        <begin position="24"/>
        <end position="45"/>
    </location>
</feature>
<evidence type="ECO:0000256" key="1">
    <source>
        <dbReference type="SAM" id="Phobius"/>
    </source>
</evidence>
<keyword evidence="1" id="KW-0472">Membrane</keyword>
<feature type="transmembrane region" description="Helical" evidence="1">
    <location>
        <begin position="51"/>
        <end position="73"/>
    </location>
</feature>
<reference evidence="3" key="1">
    <citation type="journal article" date="2020" name="Mol. Plant Microbe">
        <title>Rhizobial microsymbionts of the narrowly endemic Oxytropis species growing in Kamchatka are characterized by significant genetic diversity and possess a set of genes that are associated with T3SS and T6SS secretion systems and can affect the development of symbiosis.</title>
        <authorList>
            <person name="Safronova V."/>
            <person name="Guro P."/>
            <person name="Sazanova A."/>
            <person name="Kuznetsova I."/>
            <person name="Belimov A."/>
            <person name="Yakubov V."/>
            <person name="Chirak E."/>
            <person name="Afonin A."/>
            <person name="Gogolev Y."/>
            <person name="Andronov E."/>
            <person name="Tikhonovich I."/>
        </authorList>
    </citation>
    <scope>NUCLEOTIDE SEQUENCE [LARGE SCALE GENOMIC DNA]</scope>
    <source>
        <strain evidence="3">581</strain>
    </source>
</reference>
<name>A0A7G6U7T9_9BRAD</name>
<evidence type="ECO:0000313" key="2">
    <source>
        <dbReference type="EMBL" id="QND75071.1"/>
    </source>
</evidence>
<dbReference type="EMBL" id="CP050292">
    <property type="protein sequence ID" value="QND75071.1"/>
    <property type="molecule type" value="Genomic_DNA"/>
</dbReference>
<evidence type="ECO:0000313" key="3">
    <source>
        <dbReference type="Proteomes" id="UP000515291"/>
    </source>
</evidence>
<dbReference type="Proteomes" id="UP000515291">
    <property type="component" value="Chromosome"/>
</dbReference>
<keyword evidence="1" id="KW-0812">Transmembrane</keyword>